<sequence>MLEAVMKCIGEAAAQGRDKACQ</sequence>
<evidence type="ECO:0000313" key="2">
    <source>
        <dbReference type="EMBL" id="CUV32517.1"/>
    </source>
</evidence>
<dbReference type="AlphaFoldDB" id="A0A0S4UL24"/>
<gene>
    <name evidence="3" type="ORF">RD1301_v1_1080016</name>
    <name evidence="1" type="ORF">RUN1744_v1_280033</name>
    <name evidence="2" type="ORF">TD1301_v1_80013</name>
</gene>
<evidence type="ECO:0000313" key="3">
    <source>
        <dbReference type="EMBL" id="CUV60722.1"/>
    </source>
</evidence>
<evidence type="ECO:0000313" key="1">
    <source>
        <dbReference type="EMBL" id="CUV22934.1"/>
    </source>
</evidence>
<protein>
    <submittedName>
        <fullName evidence="1">Uncharacterized protein</fullName>
    </submittedName>
</protein>
<name>A0A0S4UL24_RALSL</name>
<dbReference type="EMBL" id="LN899823">
    <property type="protein sequence ID" value="CUV22934.1"/>
    <property type="molecule type" value="Genomic_DNA"/>
</dbReference>
<reference evidence="1" key="1">
    <citation type="submission" date="2015-10" db="EMBL/GenBank/DDBJ databases">
        <authorList>
            <person name="Gilbert D.G."/>
        </authorList>
    </citation>
    <scope>NUCLEOTIDE SEQUENCE</scope>
    <source>
        <strain evidence="1">Phyl III-seqv23</strain>
    </source>
</reference>
<organism evidence="1">
    <name type="scientific">Ralstonia solanacearum</name>
    <name type="common">Pseudomonas solanacearum</name>
    <dbReference type="NCBI Taxonomy" id="305"/>
    <lineage>
        <taxon>Bacteria</taxon>
        <taxon>Pseudomonadati</taxon>
        <taxon>Pseudomonadota</taxon>
        <taxon>Betaproteobacteria</taxon>
        <taxon>Burkholderiales</taxon>
        <taxon>Burkholderiaceae</taxon>
        <taxon>Ralstonia</taxon>
        <taxon>Ralstonia solanacearum species complex</taxon>
    </lineage>
</organism>
<accession>A0A0S4UL24</accession>
<dbReference type="EMBL" id="LN899825">
    <property type="protein sequence ID" value="CUV32517.1"/>
    <property type="molecule type" value="Genomic_DNA"/>
</dbReference>
<dbReference type="EMBL" id="LN899822">
    <property type="protein sequence ID" value="CUV60722.1"/>
    <property type="molecule type" value="Genomic_DNA"/>
</dbReference>
<proteinExistence type="predicted"/>